<dbReference type="PANTHER" id="PTHR15011:SF3">
    <property type="entry name" value="APOLIPOPROTEIN F"/>
    <property type="match status" value="1"/>
</dbReference>
<feature type="signal peptide" evidence="2">
    <location>
        <begin position="1"/>
        <end position="23"/>
    </location>
</feature>
<dbReference type="InterPro" id="IPR026114">
    <property type="entry name" value="APOF"/>
</dbReference>
<proteinExistence type="predicted"/>
<sequence>MNPKLKWLFICQLLLCDLLPCQSLHALAPKTTPTSQIPSRDPHEAEGDKDSTVAQELKVESARRVVDTVSQLLGSKIKVPSISENVTCSELVEASLGDDTRWPLFAKDLVAIALVPLLAGFGCRQEAEKLVLQLYEDLGFLDANEMLLEFKDVIQKNPTRTLAAPQANLASDGEHHLQALLFNINQIASQFQNPEESNEIKESAEAKKCKGWVKVNSTLLMGDTMKVHRELRDAIEECEGLGFLCSGVSGKETFSVIRRKGSHILPQTDAESWIQECEEVHLGKLHHRIARRSLQKDCDDKMEQKVYSVVEWIPAVSTLYNLGTAVYYATINCTEEAKERAILTAVDLGTDALMAVTGGTAGIAGYVAGAGLKTGVKAGIKYLLRKMKKEEDIVFDQDYWTNGTIVVE</sequence>
<gene>
    <name evidence="4" type="ORF">AOXY_G32894</name>
    <name evidence="3" type="ORF">AOXY_G33019</name>
</gene>
<dbReference type="EMBL" id="JAGXEW010000054">
    <property type="protein sequence ID" value="KAK1151015.1"/>
    <property type="molecule type" value="Genomic_DNA"/>
</dbReference>
<dbReference type="GO" id="GO:0008203">
    <property type="term" value="P:cholesterol metabolic process"/>
    <property type="evidence" value="ECO:0007669"/>
    <property type="project" value="TreeGrafter"/>
</dbReference>
<evidence type="ECO:0000313" key="5">
    <source>
        <dbReference type="Proteomes" id="UP001230051"/>
    </source>
</evidence>
<accession>A0AAD8CH64</accession>
<keyword evidence="2" id="KW-0732">Signal</keyword>
<evidence type="ECO:0000313" key="4">
    <source>
        <dbReference type="EMBL" id="KAK1151321.1"/>
    </source>
</evidence>
<evidence type="ECO:0008006" key="6">
    <source>
        <dbReference type="Google" id="ProtNLM"/>
    </source>
</evidence>
<feature type="compositionally biased region" description="Basic and acidic residues" evidence="1">
    <location>
        <begin position="40"/>
        <end position="52"/>
    </location>
</feature>
<feature type="chain" id="PRO_5042442120" description="Apolipoprotein F" evidence="2">
    <location>
        <begin position="24"/>
        <end position="408"/>
    </location>
</feature>
<evidence type="ECO:0000256" key="1">
    <source>
        <dbReference type="SAM" id="MobiDB-lite"/>
    </source>
</evidence>
<reference evidence="3" key="1">
    <citation type="submission" date="2022-02" db="EMBL/GenBank/DDBJ databases">
        <title>Atlantic sturgeon de novo genome assembly.</title>
        <authorList>
            <person name="Stock M."/>
            <person name="Klopp C."/>
            <person name="Guiguen Y."/>
            <person name="Cabau C."/>
            <person name="Parinello H."/>
            <person name="Santidrian Yebra-Pimentel E."/>
            <person name="Kuhl H."/>
            <person name="Dirks R.P."/>
            <person name="Guessner J."/>
            <person name="Wuertz S."/>
            <person name="Du K."/>
            <person name="Schartl M."/>
        </authorList>
    </citation>
    <scope>NUCLEOTIDE SEQUENCE</scope>
    <source>
        <strain evidence="3">STURGEONOMICS-FGT-2020</strain>
        <tissue evidence="3">Whole blood</tissue>
    </source>
</reference>
<evidence type="ECO:0000313" key="3">
    <source>
        <dbReference type="EMBL" id="KAK1151015.1"/>
    </source>
</evidence>
<name>A0AAD8CH64_ACIOX</name>
<dbReference type="AlphaFoldDB" id="A0AAD8CH64"/>
<organism evidence="3 5">
    <name type="scientific">Acipenser oxyrinchus oxyrinchus</name>
    <dbReference type="NCBI Taxonomy" id="40147"/>
    <lineage>
        <taxon>Eukaryota</taxon>
        <taxon>Metazoa</taxon>
        <taxon>Chordata</taxon>
        <taxon>Craniata</taxon>
        <taxon>Vertebrata</taxon>
        <taxon>Euteleostomi</taxon>
        <taxon>Actinopterygii</taxon>
        <taxon>Chondrostei</taxon>
        <taxon>Acipenseriformes</taxon>
        <taxon>Acipenseridae</taxon>
        <taxon>Acipenser</taxon>
    </lineage>
</organism>
<protein>
    <recommendedName>
        <fullName evidence="6">Apolipoprotein F</fullName>
    </recommendedName>
</protein>
<dbReference type="GO" id="GO:0005615">
    <property type="term" value="C:extracellular space"/>
    <property type="evidence" value="ECO:0007669"/>
    <property type="project" value="TreeGrafter"/>
</dbReference>
<keyword evidence="5" id="KW-1185">Reference proteome</keyword>
<comment type="caution">
    <text evidence="3">The sequence shown here is derived from an EMBL/GenBank/DDBJ whole genome shotgun (WGS) entry which is preliminary data.</text>
</comment>
<dbReference type="Proteomes" id="UP001230051">
    <property type="component" value="Unassembled WGS sequence"/>
</dbReference>
<dbReference type="PANTHER" id="PTHR15011">
    <property type="entry name" value="APOLIPOPROTEIN F"/>
    <property type="match status" value="1"/>
</dbReference>
<feature type="region of interest" description="Disordered" evidence="1">
    <location>
        <begin position="30"/>
        <end position="52"/>
    </location>
</feature>
<dbReference type="EMBL" id="JAGXEW010000053">
    <property type="protein sequence ID" value="KAK1151321.1"/>
    <property type="molecule type" value="Genomic_DNA"/>
</dbReference>
<dbReference type="Pfam" id="PF15148">
    <property type="entry name" value="Apolipo_F"/>
    <property type="match status" value="1"/>
</dbReference>
<evidence type="ECO:0000256" key="2">
    <source>
        <dbReference type="SAM" id="SignalP"/>
    </source>
</evidence>